<evidence type="ECO:0008006" key="4">
    <source>
        <dbReference type="Google" id="ProtNLM"/>
    </source>
</evidence>
<sequence length="117" mass="12020">MAHHLKTILLPAAILLLAGCGDDLASRNEAVFTTEGGGEAQIVLKPSRRSPSQAPSSQPTTGAGFGDDDSTEAEGSPEVEDATPEDLIDTAAGFDPSPMDDASGLAPEPEAEEDWGE</sequence>
<organism evidence="2 3">
    <name type="scientific">Aurantiacibacter arachoides</name>
    <dbReference type="NCBI Taxonomy" id="1850444"/>
    <lineage>
        <taxon>Bacteria</taxon>
        <taxon>Pseudomonadati</taxon>
        <taxon>Pseudomonadota</taxon>
        <taxon>Alphaproteobacteria</taxon>
        <taxon>Sphingomonadales</taxon>
        <taxon>Erythrobacteraceae</taxon>
        <taxon>Aurantiacibacter</taxon>
    </lineage>
</organism>
<comment type="caution">
    <text evidence="2">The sequence shown here is derived from an EMBL/GenBank/DDBJ whole genome shotgun (WGS) entry which is preliminary data.</text>
</comment>
<gene>
    <name evidence="2" type="ORF">GRI62_10480</name>
</gene>
<dbReference type="OrthoDB" id="10013869at2"/>
<name>A0A845A4F1_9SPHN</name>
<proteinExistence type="predicted"/>
<feature type="region of interest" description="Disordered" evidence="1">
    <location>
        <begin position="43"/>
        <end position="117"/>
    </location>
</feature>
<protein>
    <recommendedName>
        <fullName evidence="4">DUF3035 domain-containing protein</fullName>
    </recommendedName>
</protein>
<dbReference type="EMBL" id="WTYH01000001">
    <property type="protein sequence ID" value="MXO94026.1"/>
    <property type="molecule type" value="Genomic_DNA"/>
</dbReference>
<evidence type="ECO:0000256" key="1">
    <source>
        <dbReference type="SAM" id="MobiDB-lite"/>
    </source>
</evidence>
<dbReference type="PROSITE" id="PS51257">
    <property type="entry name" value="PROKAR_LIPOPROTEIN"/>
    <property type="match status" value="1"/>
</dbReference>
<feature type="compositionally biased region" description="Low complexity" evidence="1">
    <location>
        <begin position="49"/>
        <end position="59"/>
    </location>
</feature>
<dbReference type="RefSeq" id="WP_131453298.1">
    <property type="nucleotide sequence ID" value="NZ_BMJK01000001.1"/>
</dbReference>
<dbReference type="Proteomes" id="UP000460626">
    <property type="component" value="Unassembled WGS sequence"/>
</dbReference>
<keyword evidence="3" id="KW-1185">Reference proteome</keyword>
<evidence type="ECO:0000313" key="3">
    <source>
        <dbReference type="Proteomes" id="UP000460626"/>
    </source>
</evidence>
<evidence type="ECO:0000313" key="2">
    <source>
        <dbReference type="EMBL" id="MXO94026.1"/>
    </source>
</evidence>
<feature type="compositionally biased region" description="Acidic residues" evidence="1">
    <location>
        <begin position="66"/>
        <end position="88"/>
    </location>
</feature>
<accession>A0A845A4F1</accession>
<dbReference type="AlphaFoldDB" id="A0A845A4F1"/>
<reference evidence="2 3" key="1">
    <citation type="submission" date="2019-12" db="EMBL/GenBank/DDBJ databases">
        <title>Genomic-based taxomic classification of the family Erythrobacteraceae.</title>
        <authorList>
            <person name="Xu L."/>
        </authorList>
    </citation>
    <scope>NUCLEOTIDE SEQUENCE [LARGE SCALE GENOMIC DNA]</scope>
    <source>
        <strain evidence="2 3">RC4-10-4</strain>
    </source>
</reference>